<dbReference type="InterPro" id="IPR045109">
    <property type="entry name" value="LSDs-like"/>
</dbReference>
<dbReference type="GO" id="GO:0006357">
    <property type="term" value="P:regulation of transcription by RNA polymerase II"/>
    <property type="evidence" value="ECO:0007669"/>
    <property type="project" value="TreeGrafter"/>
</dbReference>
<proteinExistence type="predicted"/>
<dbReference type="PANTHER" id="PTHR12549:SF38">
    <property type="entry name" value="JMJC DOMAIN-CONTAINING HISTONE DEMETHYLASE 2, ISOFORM A"/>
    <property type="match status" value="1"/>
</dbReference>
<dbReference type="GO" id="GO:0031490">
    <property type="term" value="F:chromatin DNA binding"/>
    <property type="evidence" value="ECO:0007669"/>
    <property type="project" value="TreeGrafter"/>
</dbReference>
<comment type="subcellular location">
    <subcellularLocation>
        <location evidence="1">Nucleus</location>
    </subcellularLocation>
</comment>
<evidence type="ECO:0000313" key="6">
    <source>
        <dbReference type="Proteomes" id="UP000274822"/>
    </source>
</evidence>
<keyword evidence="3" id="KW-0539">Nucleus</keyword>
<sequence length="637" mass="70880">MKTRSQLSYTPSTTATRSTTPFTSATSTTQARPVVSTTLYPAGAITTDSTTMASTPTRFTSTASTATRSTTKRKRSNEDTVEEPETNKGAVKRVKGKATALNPSDYRDGSPSSEPDVDDTIRQRHTVEKTSSCRRSARVRISRHQNLDLEEMARSVFTLDTGKQPPLGHQPHGTKRQRDTLHVVSGIDLGPKRCRYDTTDLPAEVITHQQAVETARRVPIERLHVQRSRCAAKAYEKFGECRPCTNKEADCLFKDFRAFELIPSPPNTIGEASTAIVGLQGNLVVAPVPFFVSSITPDPQYPIAEPKRSANPKSAHTIEASIRRTISGQLETMLARELVHLKGDECIRRLPTPFARHTCDCCGTTIFNCYWTCSACSAEMCLDCYDEWDEGSVAEESGSSFGECSLDRKHTKVQMLRMTKLFKEVLEKVEARNAQCKRRESERGEEMEEELEEVEYVELEGTVAPMGGGSFANMKIDNIPRSTTGISDLGKTPTFQRDILSSSAVSPNHSPSSRQYLFDSATKVPLERFQDCWRRGEAVVISDVLREDGIAWSPDYFIKNYGTHKVNVIDCETGESTPSTVAGFFEGFEDVSKRDKHSDGKYKVLKLKVSRWVGIMDVVGDGLWIYIFTKKIVLANI</sequence>
<dbReference type="Gene3D" id="2.60.120.650">
    <property type="entry name" value="Cupin"/>
    <property type="match status" value="1"/>
</dbReference>
<dbReference type="EMBL" id="RBNJ01010093">
    <property type="protein sequence ID" value="RUS26596.1"/>
    <property type="molecule type" value="Genomic_DNA"/>
</dbReference>
<accession>A0A433Q9X8</accession>
<dbReference type="AlphaFoldDB" id="A0A433Q9X8"/>
<protein>
    <recommendedName>
        <fullName evidence="7">JmjC domain-containing protein</fullName>
    </recommendedName>
</protein>
<dbReference type="GO" id="GO:0046872">
    <property type="term" value="F:metal ion binding"/>
    <property type="evidence" value="ECO:0007669"/>
    <property type="project" value="UniProtKB-KW"/>
</dbReference>
<dbReference type="GO" id="GO:0000785">
    <property type="term" value="C:chromatin"/>
    <property type="evidence" value="ECO:0007669"/>
    <property type="project" value="TreeGrafter"/>
</dbReference>
<feature type="compositionally biased region" description="Low complexity" evidence="4">
    <location>
        <begin position="10"/>
        <end position="29"/>
    </location>
</feature>
<reference evidence="5 6" key="1">
    <citation type="journal article" date="2018" name="New Phytol.">
        <title>Phylogenomics of Endogonaceae and evolution of mycorrhizas within Mucoromycota.</title>
        <authorList>
            <person name="Chang Y."/>
            <person name="Desiro A."/>
            <person name="Na H."/>
            <person name="Sandor L."/>
            <person name="Lipzen A."/>
            <person name="Clum A."/>
            <person name="Barry K."/>
            <person name="Grigoriev I.V."/>
            <person name="Martin F.M."/>
            <person name="Stajich J.E."/>
            <person name="Smith M.E."/>
            <person name="Bonito G."/>
            <person name="Spatafora J.W."/>
        </authorList>
    </citation>
    <scope>NUCLEOTIDE SEQUENCE [LARGE SCALE GENOMIC DNA]</scope>
    <source>
        <strain evidence="5 6">AD002</strain>
    </source>
</reference>
<dbReference type="SUPFAM" id="SSF51197">
    <property type="entry name" value="Clavaminate synthase-like"/>
    <property type="match status" value="1"/>
</dbReference>
<keyword evidence="2" id="KW-0479">Metal-binding</keyword>
<dbReference type="GO" id="GO:0000118">
    <property type="term" value="C:histone deacetylase complex"/>
    <property type="evidence" value="ECO:0007669"/>
    <property type="project" value="TreeGrafter"/>
</dbReference>
<evidence type="ECO:0000256" key="1">
    <source>
        <dbReference type="ARBA" id="ARBA00004123"/>
    </source>
</evidence>
<evidence type="ECO:0000313" key="5">
    <source>
        <dbReference type="EMBL" id="RUS26596.1"/>
    </source>
</evidence>
<feature type="compositionally biased region" description="Low complexity" evidence="4">
    <location>
        <begin position="47"/>
        <end position="69"/>
    </location>
</feature>
<evidence type="ECO:0008006" key="7">
    <source>
        <dbReference type="Google" id="ProtNLM"/>
    </source>
</evidence>
<evidence type="ECO:0000256" key="2">
    <source>
        <dbReference type="ARBA" id="ARBA00022723"/>
    </source>
</evidence>
<dbReference type="GO" id="GO:0032454">
    <property type="term" value="F:histone H3K9 demethylase activity"/>
    <property type="evidence" value="ECO:0007669"/>
    <property type="project" value="InterPro"/>
</dbReference>
<comment type="caution">
    <text evidence="5">The sequence shown here is derived from an EMBL/GenBank/DDBJ whole genome shotgun (WGS) entry which is preliminary data.</text>
</comment>
<feature type="region of interest" description="Disordered" evidence="4">
    <location>
        <begin position="1"/>
        <end position="32"/>
    </location>
</feature>
<evidence type="ECO:0000256" key="4">
    <source>
        <dbReference type="SAM" id="MobiDB-lite"/>
    </source>
</evidence>
<dbReference type="GO" id="GO:0003712">
    <property type="term" value="F:transcription coregulator activity"/>
    <property type="evidence" value="ECO:0007669"/>
    <property type="project" value="TreeGrafter"/>
</dbReference>
<organism evidence="5 6">
    <name type="scientific">Jimgerdemannia flammicorona</name>
    <dbReference type="NCBI Taxonomy" id="994334"/>
    <lineage>
        <taxon>Eukaryota</taxon>
        <taxon>Fungi</taxon>
        <taxon>Fungi incertae sedis</taxon>
        <taxon>Mucoromycota</taxon>
        <taxon>Mucoromycotina</taxon>
        <taxon>Endogonomycetes</taxon>
        <taxon>Endogonales</taxon>
        <taxon>Endogonaceae</taxon>
        <taxon>Jimgerdemannia</taxon>
    </lineage>
</organism>
<name>A0A433Q9X8_9FUNG</name>
<evidence type="ECO:0000256" key="3">
    <source>
        <dbReference type="ARBA" id="ARBA00023242"/>
    </source>
</evidence>
<gene>
    <name evidence="5" type="ORF">BC938DRAFT_470546</name>
</gene>
<keyword evidence="6" id="KW-1185">Reference proteome</keyword>
<feature type="region of interest" description="Disordered" evidence="4">
    <location>
        <begin position="47"/>
        <end position="137"/>
    </location>
</feature>
<feature type="compositionally biased region" description="Basic and acidic residues" evidence="4">
    <location>
        <begin position="119"/>
        <end position="128"/>
    </location>
</feature>
<dbReference type="Proteomes" id="UP000274822">
    <property type="component" value="Unassembled WGS sequence"/>
</dbReference>
<dbReference type="PANTHER" id="PTHR12549">
    <property type="entry name" value="JMJC DOMAIN-CONTAINING HISTONE DEMETHYLATION PROTEIN"/>
    <property type="match status" value="1"/>
</dbReference>